<dbReference type="InterPro" id="IPR030400">
    <property type="entry name" value="Sedolisin_dom"/>
</dbReference>
<evidence type="ECO:0000256" key="12">
    <source>
        <dbReference type="SAM" id="SignalP"/>
    </source>
</evidence>
<dbReference type="InterPro" id="IPR050819">
    <property type="entry name" value="Tripeptidyl-peptidase_I"/>
</dbReference>
<sequence>MVSVKFALLASFIALVAAGPSPRMRIHEKRENVPNGFVKTAAAPASEVLSLRLALVQSNPQGLEDALYAVSIPNSPQYGQFLSKEEVEAFVAPKQESVDLVTEWLSKNGLTALKASPAGDWLQVNMTVEQANSLFDAEFVTFKHETTGKDAVRTLEYSIPASLQGHLDFVHPTVNFPVGLSRKPLTAIPIPKSIVKGSNLTSNGVPSSCSSNITPSCLQAMYGIPTTVATESSNELASDLTSFLTSFRTDLSSSTTFTLDSVDGGQDDQTNPGVEADLDVQYTIGVASGVPTVFISVGDSTTDGVFGFLDTVNYMLGLSTVPNVMTTSYGSDESDVSLSLANNLCNAYAQLGARGTSVFFSSGDGGVSGSQSGSCSTFIPTFPSGCPYVTSVGATTGFPETAASFSSGGFSNYWSTPSYQTSAISAYLSALGSTNSGMFNASGRGFPDVAAAGENVQIVTNGSTQSVAGTSCSSPIFAATIALINDELVAAGKSPLGFLNPFLYSTAASALNDITTGDNPGCNTNGFPANSGWDPVTGLGTPNYATLKSAAGL</sequence>
<keyword evidence="5 11" id="KW-0645">Protease</keyword>
<feature type="binding site" evidence="11">
    <location>
        <position position="513"/>
    </location>
    <ligand>
        <name>Ca(2+)</name>
        <dbReference type="ChEBI" id="CHEBI:29108"/>
    </ligand>
</feature>
<dbReference type="GO" id="GO:0004252">
    <property type="term" value="F:serine-type endopeptidase activity"/>
    <property type="evidence" value="ECO:0007669"/>
    <property type="project" value="UniProtKB-UniRule"/>
</dbReference>
<dbReference type="CDD" id="cd11377">
    <property type="entry name" value="Pro-peptidase_S53"/>
    <property type="match status" value="1"/>
</dbReference>
<dbReference type="Pfam" id="PF00082">
    <property type="entry name" value="Peptidase_S8"/>
    <property type="match status" value="1"/>
</dbReference>
<dbReference type="AlphaFoldDB" id="A0A4S4M256"/>
<evidence type="ECO:0000256" key="11">
    <source>
        <dbReference type="PROSITE-ProRule" id="PRU01032"/>
    </source>
</evidence>
<name>A0A4S4M256_9AGAM</name>
<evidence type="ECO:0000256" key="6">
    <source>
        <dbReference type="ARBA" id="ARBA00022723"/>
    </source>
</evidence>
<keyword evidence="10" id="KW-0865">Zymogen</keyword>
<comment type="subcellular location">
    <subcellularLocation>
        <location evidence="3">Secreted</location>
        <location evidence="3">Extracellular space</location>
    </subcellularLocation>
</comment>
<evidence type="ECO:0000256" key="3">
    <source>
        <dbReference type="ARBA" id="ARBA00004239"/>
    </source>
</evidence>
<keyword evidence="12" id="KW-0732">Signal</keyword>
<feature type="binding site" evidence="11">
    <location>
        <position position="532"/>
    </location>
    <ligand>
        <name>Ca(2+)</name>
        <dbReference type="ChEBI" id="CHEBI:29108"/>
    </ligand>
</feature>
<evidence type="ECO:0000256" key="7">
    <source>
        <dbReference type="ARBA" id="ARBA00022801"/>
    </source>
</evidence>
<keyword evidence="7 11" id="KW-0378">Hydrolase</keyword>
<dbReference type="Proteomes" id="UP000310158">
    <property type="component" value="Unassembled WGS sequence"/>
</dbReference>
<dbReference type="EC" id="3.4.14.10" evidence="4"/>
<evidence type="ECO:0000256" key="5">
    <source>
        <dbReference type="ARBA" id="ARBA00022670"/>
    </source>
</evidence>
<comment type="cofactor">
    <cofactor evidence="11">
        <name>Ca(2+)</name>
        <dbReference type="ChEBI" id="CHEBI:29108"/>
    </cofactor>
    <text evidence="11">Binds 1 Ca(2+) ion per subunit.</text>
</comment>
<evidence type="ECO:0000256" key="9">
    <source>
        <dbReference type="ARBA" id="ARBA00022837"/>
    </source>
</evidence>
<accession>A0A4S4M256</accession>
<feature type="active site" description="Charge relay system" evidence="11">
    <location>
        <position position="471"/>
    </location>
</feature>
<evidence type="ECO:0000313" key="14">
    <source>
        <dbReference type="EMBL" id="THH18975.1"/>
    </source>
</evidence>
<dbReference type="InterPro" id="IPR015366">
    <property type="entry name" value="S53_propep"/>
</dbReference>
<dbReference type="PANTHER" id="PTHR14218">
    <property type="entry name" value="PROTEASE S8 TRIPEPTIDYL PEPTIDASE I CLN2"/>
    <property type="match status" value="1"/>
</dbReference>
<dbReference type="InterPro" id="IPR000209">
    <property type="entry name" value="Peptidase_S8/S53_dom"/>
</dbReference>
<protein>
    <recommendedName>
        <fullName evidence="4">tripeptidyl-peptidase II</fullName>
        <ecNumber evidence="4">3.4.14.10</ecNumber>
    </recommendedName>
</protein>
<proteinExistence type="predicted"/>
<dbReference type="EMBL" id="SGPL01000059">
    <property type="protein sequence ID" value="THH18975.1"/>
    <property type="molecule type" value="Genomic_DNA"/>
</dbReference>
<dbReference type="Pfam" id="PF09286">
    <property type="entry name" value="Pro-kuma_activ"/>
    <property type="match status" value="1"/>
</dbReference>
<keyword evidence="6 11" id="KW-0479">Metal-binding</keyword>
<dbReference type="GO" id="GO:0005576">
    <property type="term" value="C:extracellular region"/>
    <property type="evidence" value="ECO:0007669"/>
    <property type="project" value="UniProtKB-SubCell"/>
</dbReference>
<dbReference type="SMART" id="SM00944">
    <property type="entry name" value="Pro-kuma_activ"/>
    <property type="match status" value="1"/>
</dbReference>
<organism evidence="14 15">
    <name type="scientific">Bondarzewia mesenterica</name>
    <dbReference type="NCBI Taxonomy" id="1095465"/>
    <lineage>
        <taxon>Eukaryota</taxon>
        <taxon>Fungi</taxon>
        <taxon>Dikarya</taxon>
        <taxon>Basidiomycota</taxon>
        <taxon>Agaricomycotina</taxon>
        <taxon>Agaricomycetes</taxon>
        <taxon>Russulales</taxon>
        <taxon>Bondarzewiaceae</taxon>
        <taxon>Bondarzewia</taxon>
    </lineage>
</organism>
<dbReference type="GO" id="GO:0046872">
    <property type="term" value="F:metal ion binding"/>
    <property type="evidence" value="ECO:0007669"/>
    <property type="project" value="UniProtKB-UniRule"/>
</dbReference>
<evidence type="ECO:0000313" key="15">
    <source>
        <dbReference type="Proteomes" id="UP000310158"/>
    </source>
</evidence>
<evidence type="ECO:0000256" key="10">
    <source>
        <dbReference type="ARBA" id="ARBA00023145"/>
    </source>
</evidence>
<feature type="chain" id="PRO_5020448985" description="tripeptidyl-peptidase II" evidence="12">
    <location>
        <begin position="19"/>
        <end position="553"/>
    </location>
</feature>
<dbReference type="GO" id="GO:0008240">
    <property type="term" value="F:tripeptidyl-peptidase activity"/>
    <property type="evidence" value="ECO:0007669"/>
    <property type="project" value="UniProtKB-EC"/>
</dbReference>
<keyword evidence="8 11" id="KW-0720">Serine protease</keyword>
<comment type="function">
    <text evidence="2">Secreted tripeptidyl-peptidase which degrades proteins at acidic pHs and is involved in virulence.</text>
</comment>
<feature type="active site" description="Charge relay system" evidence="11">
    <location>
        <position position="275"/>
    </location>
</feature>
<evidence type="ECO:0000259" key="13">
    <source>
        <dbReference type="PROSITE" id="PS51695"/>
    </source>
</evidence>
<evidence type="ECO:0000256" key="4">
    <source>
        <dbReference type="ARBA" id="ARBA00012462"/>
    </source>
</evidence>
<keyword evidence="15" id="KW-1185">Reference proteome</keyword>
<feature type="domain" description="Peptidase S53" evidence="13">
    <location>
        <begin position="212"/>
        <end position="553"/>
    </location>
</feature>
<evidence type="ECO:0000256" key="8">
    <source>
        <dbReference type="ARBA" id="ARBA00022825"/>
    </source>
</evidence>
<dbReference type="CDD" id="cd04056">
    <property type="entry name" value="Peptidases_S53"/>
    <property type="match status" value="1"/>
</dbReference>
<comment type="catalytic activity">
    <reaction evidence="1">
        <text>Release of an N-terminal tripeptide from a polypeptide.</text>
        <dbReference type="EC" id="3.4.14.10"/>
    </reaction>
</comment>
<gene>
    <name evidence="14" type="ORF">EW146_g2121</name>
</gene>
<feature type="binding site" evidence="11">
    <location>
        <position position="514"/>
    </location>
    <ligand>
        <name>Ca(2+)</name>
        <dbReference type="ChEBI" id="CHEBI:29108"/>
    </ligand>
</feature>
<evidence type="ECO:0000256" key="2">
    <source>
        <dbReference type="ARBA" id="ARBA00002451"/>
    </source>
</evidence>
<dbReference type="Gene3D" id="3.40.50.200">
    <property type="entry name" value="Peptidase S8/S53 domain"/>
    <property type="match status" value="1"/>
</dbReference>
<dbReference type="InterPro" id="IPR036852">
    <property type="entry name" value="Peptidase_S8/S53_dom_sf"/>
</dbReference>
<reference evidence="14 15" key="1">
    <citation type="submission" date="2019-02" db="EMBL/GenBank/DDBJ databases">
        <title>Genome sequencing of the rare red list fungi Bondarzewia mesenterica.</title>
        <authorList>
            <person name="Buettner E."/>
            <person name="Kellner H."/>
        </authorList>
    </citation>
    <scope>NUCLEOTIDE SEQUENCE [LARGE SCALE GENOMIC DNA]</scope>
    <source>
        <strain evidence="14 15">DSM 108281</strain>
    </source>
</reference>
<dbReference type="PANTHER" id="PTHR14218:SF10">
    <property type="entry name" value="PEPTIDASE S53 DOMAIN-CONTAINING PROTEIN"/>
    <property type="match status" value="1"/>
</dbReference>
<dbReference type="GO" id="GO:0006508">
    <property type="term" value="P:proteolysis"/>
    <property type="evidence" value="ECO:0007669"/>
    <property type="project" value="UniProtKB-KW"/>
</dbReference>
<evidence type="ECO:0000256" key="1">
    <source>
        <dbReference type="ARBA" id="ARBA00001910"/>
    </source>
</evidence>
<dbReference type="SUPFAM" id="SSF54897">
    <property type="entry name" value="Protease propeptides/inhibitors"/>
    <property type="match status" value="1"/>
</dbReference>
<keyword evidence="9 11" id="KW-0106">Calcium</keyword>
<dbReference type="PROSITE" id="PS51695">
    <property type="entry name" value="SEDOLISIN"/>
    <property type="match status" value="1"/>
</dbReference>
<dbReference type="SUPFAM" id="SSF52743">
    <property type="entry name" value="Subtilisin-like"/>
    <property type="match status" value="1"/>
</dbReference>
<feature type="active site" description="Charge relay system" evidence="11">
    <location>
        <position position="279"/>
    </location>
</feature>
<feature type="signal peptide" evidence="12">
    <location>
        <begin position="1"/>
        <end position="18"/>
    </location>
</feature>
<comment type="caution">
    <text evidence="14">The sequence shown here is derived from an EMBL/GenBank/DDBJ whole genome shotgun (WGS) entry which is preliminary data.</text>
</comment>
<dbReference type="OrthoDB" id="409122at2759"/>
<feature type="binding site" evidence="11">
    <location>
        <position position="534"/>
    </location>
    <ligand>
        <name>Ca(2+)</name>
        <dbReference type="ChEBI" id="CHEBI:29108"/>
    </ligand>
</feature>